<gene>
    <name evidence="2" type="ORF">Gogos_000071</name>
</gene>
<dbReference type="EMBL" id="JABEZY010257570">
    <property type="protein sequence ID" value="MBA0753702.1"/>
    <property type="molecule type" value="Genomic_DNA"/>
</dbReference>
<dbReference type="Proteomes" id="UP000593579">
    <property type="component" value="Unassembled WGS sequence"/>
</dbReference>
<feature type="compositionally biased region" description="Polar residues" evidence="1">
    <location>
        <begin position="8"/>
        <end position="21"/>
    </location>
</feature>
<keyword evidence="3" id="KW-1185">Reference proteome</keyword>
<evidence type="ECO:0000256" key="1">
    <source>
        <dbReference type="SAM" id="MobiDB-lite"/>
    </source>
</evidence>
<dbReference type="AlphaFoldDB" id="A0A7J9CZ16"/>
<feature type="region of interest" description="Disordered" evidence="1">
    <location>
        <begin position="1"/>
        <end position="21"/>
    </location>
</feature>
<reference evidence="2 3" key="1">
    <citation type="journal article" date="2019" name="Genome Biol. Evol.">
        <title>Insights into the evolution of the New World diploid cottons (Gossypium, subgenus Houzingenia) based on genome sequencing.</title>
        <authorList>
            <person name="Grover C.E."/>
            <person name="Arick M.A. 2nd"/>
            <person name="Thrash A."/>
            <person name="Conover J.L."/>
            <person name="Sanders W.S."/>
            <person name="Peterson D.G."/>
            <person name="Frelichowski J.E."/>
            <person name="Scheffler J.A."/>
            <person name="Scheffler B.E."/>
            <person name="Wendel J.F."/>
        </authorList>
    </citation>
    <scope>NUCLEOTIDE SEQUENCE [LARGE SCALE GENOMIC DNA]</scope>
    <source>
        <strain evidence="2">5</strain>
        <tissue evidence="2">Leaf</tissue>
    </source>
</reference>
<comment type="caution">
    <text evidence="2">The sequence shown here is derived from an EMBL/GenBank/DDBJ whole genome shotgun (WGS) entry which is preliminary data.</text>
</comment>
<sequence length="39" mass="4199">MIGGVVNESMTMSLSSSQENTLPLGEHLQVIPSELEIVK</sequence>
<evidence type="ECO:0000313" key="2">
    <source>
        <dbReference type="EMBL" id="MBA0753702.1"/>
    </source>
</evidence>
<accession>A0A7J9CZ16</accession>
<protein>
    <submittedName>
        <fullName evidence="2">Uncharacterized protein</fullName>
    </submittedName>
</protein>
<evidence type="ECO:0000313" key="3">
    <source>
        <dbReference type="Proteomes" id="UP000593579"/>
    </source>
</evidence>
<name>A0A7J9CZ16_GOSGO</name>
<organism evidence="2 3">
    <name type="scientific">Gossypium gossypioides</name>
    <name type="common">Mexican cotton</name>
    <name type="synonym">Selera gossypioides</name>
    <dbReference type="NCBI Taxonomy" id="34282"/>
    <lineage>
        <taxon>Eukaryota</taxon>
        <taxon>Viridiplantae</taxon>
        <taxon>Streptophyta</taxon>
        <taxon>Embryophyta</taxon>
        <taxon>Tracheophyta</taxon>
        <taxon>Spermatophyta</taxon>
        <taxon>Magnoliopsida</taxon>
        <taxon>eudicotyledons</taxon>
        <taxon>Gunneridae</taxon>
        <taxon>Pentapetalae</taxon>
        <taxon>rosids</taxon>
        <taxon>malvids</taxon>
        <taxon>Malvales</taxon>
        <taxon>Malvaceae</taxon>
        <taxon>Malvoideae</taxon>
        <taxon>Gossypium</taxon>
    </lineage>
</organism>
<proteinExistence type="predicted"/>